<keyword evidence="5 17" id="KW-0812">Transmembrane</keyword>
<name>A0A6M0QNX2_9RHOB</name>
<dbReference type="Pfam" id="PF00403">
    <property type="entry name" value="HMA"/>
    <property type="match status" value="2"/>
</dbReference>
<keyword evidence="8 17" id="KW-0547">Nucleotide-binding</keyword>
<dbReference type="PANTHER" id="PTHR43520">
    <property type="entry name" value="ATP7, ISOFORM B"/>
    <property type="match status" value="1"/>
</dbReference>
<evidence type="ECO:0000256" key="14">
    <source>
        <dbReference type="ARBA" id="ARBA00023008"/>
    </source>
</evidence>
<feature type="transmembrane region" description="Helical" evidence="17">
    <location>
        <begin position="257"/>
        <end position="276"/>
    </location>
</feature>
<keyword evidence="12" id="KW-1278">Translocase</keyword>
<protein>
    <submittedName>
        <fullName evidence="19">Cadmium-translocating P-type ATPase</fullName>
        <ecNumber evidence="19">3.6.3.3</ecNumber>
    </submittedName>
</protein>
<comment type="caution">
    <text evidence="19">The sequence shown here is derived from an EMBL/GenBank/DDBJ whole genome shotgun (WGS) entry which is preliminary data.</text>
</comment>
<proteinExistence type="inferred from homology"/>
<evidence type="ECO:0000256" key="5">
    <source>
        <dbReference type="ARBA" id="ARBA00022692"/>
    </source>
</evidence>
<dbReference type="GO" id="GO:0005507">
    <property type="term" value="F:copper ion binding"/>
    <property type="evidence" value="ECO:0007669"/>
    <property type="project" value="InterPro"/>
</dbReference>
<dbReference type="NCBIfam" id="TIGR01512">
    <property type="entry name" value="ATPase-IB2_Cd"/>
    <property type="match status" value="1"/>
</dbReference>
<feature type="transmembrane region" description="Helical" evidence="17">
    <location>
        <begin position="774"/>
        <end position="792"/>
    </location>
</feature>
<evidence type="ECO:0000256" key="3">
    <source>
        <dbReference type="ARBA" id="ARBA00022448"/>
    </source>
</evidence>
<dbReference type="GO" id="GO:0043682">
    <property type="term" value="F:P-type divalent copper transporter activity"/>
    <property type="evidence" value="ECO:0007669"/>
    <property type="project" value="TreeGrafter"/>
</dbReference>
<feature type="transmembrane region" description="Helical" evidence="17">
    <location>
        <begin position="182"/>
        <end position="208"/>
    </location>
</feature>
<keyword evidence="4 17" id="KW-1003">Cell membrane</keyword>
<dbReference type="Proteomes" id="UP000477782">
    <property type="component" value="Unassembled WGS sequence"/>
</dbReference>
<keyword evidence="14" id="KW-0186">Copper</keyword>
<dbReference type="Gene3D" id="2.70.150.10">
    <property type="entry name" value="Calcium-transporting ATPase, cytoplasmic transduction domain A"/>
    <property type="match status" value="1"/>
</dbReference>
<evidence type="ECO:0000256" key="15">
    <source>
        <dbReference type="ARBA" id="ARBA00023065"/>
    </source>
</evidence>
<evidence type="ECO:0000259" key="18">
    <source>
        <dbReference type="PROSITE" id="PS50846"/>
    </source>
</evidence>
<dbReference type="InterPro" id="IPR023299">
    <property type="entry name" value="ATPase_P-typ_cyto_dom_N"/>
</dbReference>
<dbReference type="SUPFAM" id="SSF81665">
    <property type="entry name" value="Calcium ATPase, transmembrane domain M"/>
    <property type="match status" value="1"/>
</dbReference>
<dbReference type="SFLD" id="SFLDG00002">
    <property type="entry name" value="C1.7:_P-type_atpase_like"/>
    <property type="match status" value="1"/>
</dbReference>
<dbReference type="SUPFAM" id="SSF56784">
    <property type="entry name" value="HAD-like"/>
    <property type="match status" value="1"/>
</dbReference>
<dbReference type="InterPro" id="IPR001757">
    <property type="entry name" value="P_typ_ATPase"/>
</dbReference>
<keyword evidence="7" id="KW-0677">Repeat</keyword>
<keyword evidence="6 17" id="KW-0479">Metal-binding</keyword>
<evidence type="ECO:0000256" key="2">
    <source>
        <dbReference type="ARBA" id="ARBA00006024"/>
    </source>
</evidence>
<dbReference type="PRINTS" id="PR00119">
    <property type="entry name" value="CATATPASE"/>
</dbReference>
<dbReference type="InterPro" id="IPR017969">
    <property type="entry name" value="Heavy-metal-associated_CS"/>
</dbReference>
<accession>A0A6M0QNX2</accession>
<dbReference type="InterPro" id="IPR059000">
    <property type="entry name" value="ATPase_P-type_domA"/>
</dbReference>
<dbReference type="InterPro" id="IPR023298">
    <property type="entry name" value="ATPase_P-typ_TM_dom_sf"/>
</dbReference>
<dbReference type="InterPro" id="IPR027256">
    <property type="entry name" value="P-typ_ATPase_IB"/>
</dbReference>
<dbReference type="InterPro" id="IPR023214">
    <property type="entry name" value="HAD_sf"/>
</dbReference>
<dbReference type="EC" id="3.6.3.3" evidence="19"/>
<keyword evidence="10 17" id="KW-0067">ATP-binding</keyword>
<evidence type="ECO:0000256" key="8">
    <source>
        <dbReference type="ARBA" id="ARBA00022741"/>
    </source>
</evidence>
<keyword evidence="19" id="KW-0378">Hydrolase</keyword>
<dbReference type="PRINTS" id="PR00943">
    <property type="entry name" value="CUATPASE"/>
</dbReference>
<feature type="transmembrane region" description="Helical" evidence="17">
    <location>
        <begin position="229"/>
        <end position="251"/>
    </location>
</feature>
<reference evidence="19 20" key="1">
    <citation type="submission" date="2020-02" db="EMBL/GenBank/DDBJ databases">
        <authorList>
            <person name="Chen W.-M."/>
        </authorList>
    </citation>
    <scope>NUCLEOTIDE SEQUENCE [LARGE SCALE GENOMIC DNA]</scope>
    <source>
        <strain evidence="19 20">KMS-5</strain>
    </source>
</reference>
<dbReference type="RefSeq" id="WP_164623175.1">
    <property type="nucleotide sequence ID" value="NZ_JAAIVJ010000001.1"/>
</dbReference>
<organism evidence="19 20">
    <name type="scientific">Tabrizicola oligotrophica</name>
    <dbReference type="NCBI Taxonomy" id="2710650"/>
    <lineage>
        <taxon>Bacteria</taxon>
        <taxon>Pseudomonadati</taxon>
        <taxon>Pseudomonadota</taxon>
        <taxon>Alphaproteobacteria</taxon>
        <taxon>Rhodobacterales</taxon>
        <taxon>Paracoccaceae</taxon>
        <taxon>Tabrizicola</taxon>
    </lineage>
</organism>
<dbReference type="FunFam" id="2.70.150.10:FF:000020">
    <property type="entry name" value="Copper-exporting P-type ATPase A"/>
    <property type="match status" value="1"/>
</dbReference>
<evidence type="ECO:0000256" key="1">
    <source>
        <dbReference type="ARBA" id="ARBA00004651"/>
    </source>
</evidence>
<evidence type="ECO:0000256" key="12">
    <source>
        <dbReference type="ARBA" id="ARBA00022967"/>
    </source>
</evidence>
<dbReference type="NCBIfam" id="TIGR00003">
    <property type="entry name" value="copper ion binding protein"/>
    <property type="match status" value="1"/>
</dbReference>
<evidence type="ECO:0000256" key="16">
    <source>
        <dbReference type="ARBA" id="ARBA00023136"/>
    </source>
</evidence>
<evidence type="ECO:0000256" key="9">
    <source>
        <dbReference type="ARBA" id="ARBA00022796"/>
    </source>
</evidence>
<feature type="transmembrane region" description="Helical" evidence="17">
    <location>
        <begin position="745"/>
        <end position="768"/>
    </location>
</feature>
<dbReference type="SFLD" id="SFLDS00003">
    <property type="entry name" value="Haloacid_Dehalogenase"/>
    <property type="match status" value="1"/>
</dbReference>
<keyword evidence="13 17" id="KW-1133">Transmembrane helix</keyword>
<dbReference type="GO" id="GO:0060003">
    <property type="term" value="P:copper ion export"/>
    <property type="evidence" value="ECO:0007669"/>
    <property type="project" value="UniProtKB-ARBA"/>
</dbReference>
<dbReference type="PANTHER" id="PTHR43520:SF8">
    <property type="entry name" value="P-TYPE CU(+) TRANSPORTER"/>
    <property type="match status" value="1"/>
</dbReference>
<evidence type="ECO:0000313" key="19">
    <source>
        <dbReference type="EMBL" id="NEY89168.1"/>
    </source>
</evidence>
<keyword evidence="9" id="KW-0187">Copper transport</keyword>
<feature type="transmembrane region" description="Helical" evidence="17">
    <location>
        <begin position="156"/>
        <end position="176"/>
    </location>
</feature>
<dbReference type="SUPFAM" id="SSF81653">
    <property type="entry name" value="Calcium ATPase, transduction domain A"/>
    <property type="match status" value="1"/>
</dbReference>
<evidence type="ECO:0000256" key="17">
    <source>
        <dbReference type="RuleBase" id="RU362081"/>
    </source>
</evidence>
<dbReference type="PROSITE" id="PS01047">
    <property type="entry name" value="HMA_1"/>
    <property type="match status" value="1"/>
</dbReference>
<dbReference type="SFLD" id="SFLDF00027">
    <property type="entry name" value="p-type_atpase"/>
    <property type="match status" value="1"/>
</dbReference>
<feature type="domain" description="HMA" evidence="18">
    <location>
        <begin position="3"/>
        <end position="68"/>
    </location>
</feature>
<evidence type="ECO:0000256" key="6">
    <source>
        <dbReference type="ARBA" id="ARBA00022723"/>
    </source>
</evidence>
<dbReference type="CDD" id="cd02094">
    <property type="entry name" value="P-type_ATPase_Cu-like"/>
    <property type="match status" value="1"/>
</dbReference>
<dbReference type="Pfam" id="PF00702">
    <property type="entry name" value="Hydrolase"/>
    <property type="match status" value="1"/>
</dbReference>
<keyword evidence="3" id="KW-0813">Transport</keyword>
<keyword evidence="16 17" id="KW-0472">Membrane</keyword>
<feature type="domain" description="HMA" evidence="18">
    <location>
        <begin position="70"/>
        <end position="135"/>
    </location>
</feature>
<dbReference type="Gene3D" id="3.30.70.100">
    <property type="match status" value="2"/>
</dbReference>
<dbReference type="PROSITE" id="PS50846">
    <property type="entry name" value="HMA_2"/>
    <property type="match status" value="2"/>
</dbReference>
<evidence type="ECO:0000256" key="11">
    <source>
        <dbReference type="ARBA" id="ARBA00022842"/>
    </source>
</evidence>
<dbReference type="NCBIfam" id="TIGR01525">
    <property type="entry name" value="ATPase-IB_hvy"/>
    <property type="match status" value="1"/>
</dbReference>
<dbReference type="Gene3D" id="3.40.1110.10">
    <property type="entry name" value="Calcium-transporting ATPase, cytoplasmic domain N"/>
    <property type="match status" value="1"/>
</dbReference>
<dbReference type="InterPro" id="IPR044492">
    <property type="entry name" value="P_typ_ATPase_HD_dom"/>
</dbReference>
<evidence type="ECO:0000313" key="20">
    <source>
        <dbReference type="Proteomes" id="UP000477782"/>
    </source>
</evidence>
<keyword evidence="15" id="KW-0406">Ion transport</keyword>
<sequence length="799" mass="81964">MTQTIRFQLDGMTCASCVARAERVLAAQDGVTSAHVNLGTESADVRFDAPATPEAMASALARAGYPARQRQVVLAVEGMTCAACTGRVERVLRAQPGVAEASANLATRAATVTLWGETDAGTLAAAVARAGYQAAPMAESSDHDPRAEETRLWRDATIAAGLTLPVFVAEMGGHLVPAFHHWLHGLVAMQSLWLAEFLLVTLVLLWPGARFFRKGLPALVKASPDMNSLVALGAGAAWAFSTLVTFAPALIPPASRAVYFEAAAVIVTLILCGRGLEARARGRAGAAIARLVALQPKTALRLSPDPVEVPIAALLAGDRVQVRPGERVPVDGVVVEGASAVDESMLTGEPLPVAKAPGDGLTGGTVNGTGGLVMEVRAVGAATVLSRIIAMVAEAQGGKLPVQALVDRITLWFVPVVMALAALAFAVWLAVGPGLAEALVAGVAVLIIACPCAMGLATPVSILVGTGRAAEMGVLFRKGEALQRLETVRRIAFDKTGTLTMGKPVVQAVHVLPGLDADRLLALAAAVERGSEHPLAGAVLAEATRRGLALPETTGFQAHPGRGAAALVAGEPVLVGSHRLFGPLEDGLAETCRLAQAQGQGVLLVGRGDRAEAAILVADPIKPSAAAAIARLQAMGLEPVMITGDARATAEAVARDIGIATIHAEIMPAQKAEVIGSLGAGTVFVGDGLNDAPALALADVGIAMGTGTDVAIEAGDVVLMRGDPMGVAQAIGLSRAVMRNIRQNLFWAFGYNTVLIPVAAGLLVPFGGPQLSPMLGAAAMALSSLFVLGNALRLKRWRG</sequence>
<dbReference type="InterPro" id="IPR008250">
    <property type="entry name" value="ATPase_P-typ_transduc_dom_A_sf"/>
</dbReference>
<dbReference type="InterPro" id="IPR006121">
    <property type="entry name" value="HMA_dom"/>
</dbReference>
<gene>
    <name evidence="19" type="primary">cadA</name>
    <name evidence="19" type="ORF">G4Z14_02580</name>
</gene>
<dbReference type="CDD" id="cd00371">
    <property type="entry name" value="HMA"/>
    <property type="match status" value="2"/>
</dbReference>
<dbReference type="PROSITE" id="PS01229">
    <property type="entry name" value="COF_2"/>
    <property type="match status" value="1"/>
</dbReference>
<dbReference type="GO" id="GO:0005886">
    <property type="term" value="C:plasma membrane"/>
    <property type="evidence" value="ECO:0007669"/>
    <property type="project" value="UniProtKB-SubCell"/>
</dbReference>
<dbReference type="InterPro" id="IPR036163">
    <property type="entry name" value="HMA_dom_sf"/>
</dbReference>
<evidence type="ECO:0000256" key="4">
    <source>
        <dbReference type="ARBA" id="ARBA00022475"/>
    </source>
</evidence>
<dbReference type="GO" id="GO:0055070">
    <property type="term" value="P:copper ion homeostasis"/>
    <property type="evidence" value="ECO:0007669"/>
    <property type="project" value="TreeGrafter"/>
</dbReference>
<dbReference type="Pfam" id="PF00122">
    <property type="entry name" value="E1-E2_ATPase"/>
    <property type="match status" value="1"/>
</dbReference>
<comment type="similarity">
    <text evidence="2 17">Belongs to the cation transport ATPase (P-type) (TC 3.A.3) family. Type IB subfamily.</text>
</comment>
<dbReference type="PROSITE" id="PS00154">
    <property type="entry name" value="ATPASE_E1_E2"/>
    <property type="match status" value="1"/>
</dbReference>
<dbReference type="NCBIfam" id="TIGR01494">
    <property type="entry name" value="ATPase_P-type"/>
    <property type="match status" value="1"/>
</dbReference>
<dbReference type="SUPFAM" id="SSF55008">
    <property type="entry name" value="HMA, heavy metal-associated domain"/>
    <property type="match status" value="2"/>
</dbReference>
<comment type="subcellular location">
    <subcellularLocation>
        <location evidence="1">Cell membrane</location>
        <topology evidence="1">Multi-pass membrane protein</topology>
    </subcellularLocation>
</comment>
<keyword evidence="11" id="KW-0460">Magnesium</keyword>
<dbReference type="GO" id="GO:0005524">
    <property type="term" value="F:ATP binding"/>
    <property type="evidence" value="ECO:0007669"/>
    <property type="project" value="UniProtKB-UniRule"/>
</dbReference>
<evidence type="ECO:0000256" key="7">
    <source>
        <dbReference type="ARBA" id="ARBA00022737"/>
    </source>
</evidence>
<dbReference type="GO" id="GO:0016887">
    <property type="term" value="F:ATP hydrolysis activity"/>
    <property type="evidence" value="ECO:0007669"/>
    <property type="project" value="InterPro"/>
</dbReference>
<dbReference type="InterPro" id="IPR006122">
    <property type="entry name" value="HMA_Cu_ion-bd"/>
</dbReference>
<dbReference type="AlphaFoldDB" id="A0A6M0QNX2"/>
<evidence type="ECO:0000256" key="13">
    <source>
        <dbReference type="ARBA" id="ARBA00022989"/>
    </source>
</evidence>
<evidence type="ECO:0000256" key="10">
    <source>
        <dbReference type="ARBA" id="ARBA00022840"/>
    </source>
</evidence>
<dbReference type="InterPro" id="IPR018303">
    <property type="entry name" value="ATPase_P-typ_P_site"/>
</dbReference>
<dbReference type="EMBL" id="JAAIVJ010000001">
    <property type="protein sequence ID" value="NEY89168.1"/>
    <property type="molecule type" value="Genomic_DNA"/>
</dbReference>
<feature type="transmembrane region" description="Helical" evidence="17">
    <location>
        <begin position="409"/>
        <end position="431"/>
    </location>
</feature>
<keyword evidence="20" id="KW-1185">Reference proteome</keyword>
<feature type="transmembrane region" description="Helical" evidence="17">
    <location>
        <begin position="443"/>
        <end position="464"/>
    </location>
</feature>
<dbReference type="Gene3D" id="3.40.50.1000">
    <property type="entry name" value="HAD superfamily/HAD-like"/>
    <property type="match status" value="1"/>
</dbReference>
<dbReference type="InterPro" id="IPR036412">
    <property type="entry name" value="HAD-like_sf"/>
</dbReference>
<dbReference type="NCBIfam" id="TIGR01511">
    <property type="entry name" value="ATPase-IB1_Cu"/>
    <property type="match status" value="1"/>
</dbReference>